<sequence>MKEKYDITGMTCSACSAHVEKAVKKLEGMKNVSVNLLQNSMTVEYDESILNSQNIIDAVVDAGYGASLKDSGKNTGSPVQTKKENTAEKSAKDMKKRLISSLCFLVPLMYVSMGHMLGAPLPQILSPEFNPLIFALVQLFLTLPVMYINRKYFRNGFKTLFKGSPNMDSLIAIGSGASAVYSIYVIFKMAYSMGFGDMMTAHHLAMDLYFESAAMILTLITLGKYFEARSKKRTSDALTKLMNLAPKTAVVERNGEETEIPSEQVTAGDIVIIKPGQSIPVDGIIVEGRGSVDQSAITGESIPEEKTVGSAVIGATVNKTGYFKFKATKVGEDTTLAQIIKLVEEAGGSKAPIAKLADKVSGVFVPIVITIAVITTAVWMILGYPFNFALTMGISVLVISCPCALGLATPTAIMVGTGKGAESGILIKSAEALETAHLINTVVLDKTGTITMGTPTVTDVISVKGESPESFVSLALSLEKLSEHPLSDAIVKYGKETGAKLLEAKNFFTKEGEGIGAEIESRKILAGNLKMMHNNGIATD</sequence>
<dbReference type="GO" id="GO:0005507">
    <property type="term" value="F:copper ion binding"/>
    <property type="evidence" value="ECO:0007669"/>
    <property type="project" value="TreeGrafter"/>
</dbReference>
<dbReference type="GO" id="GO:0055070">
    <property type="term" value="P:copper ion homeostasis"/>
    <property type="evidence" value="ECO:0007669"/>
    <property type="project" value="TreeGrafter"/>
</dbReference>
<keyword evidence="5 14" id="KW-0479">Metal-binding</keyword>
<evidence type="ECO:0000256" key="6">
    <source>
        <dbReference type="ARBA" id="ARBA00022741"/>
    </source>
</evidence>
<dbReference type="InterPro" id="IPR023298">
    <property type="entry name" value="ATPase_P-typ_TM_dom_sf"/>
</dbReference>
<keyword evidence="6 14" id="KW-0547">Nucleotide-binding</keyword>
<evidence type="ECO:0000256" key="2">
    <source>
        <dbReference type="ARBA" id="ARBA00006024"/>
    </source>
</evidence>
<dbReference type="CDD" id="cd00371">
    <property type="entry name" value="HMA"/>
    <property type="match status" value="1"/>
</dbReference>
<dbReference type="PRINTS" id="PR00119">
    <property type="entry name" value="CATATPASE"/>
</dbReference>
<dbReference type="GO" id="GO:0005524">
    <property type="term" value="F:ATP binding"/>
    <property type="evidence" value="ECO:0007669"/>
    <property type="project" value="UniProtKB-UniRule"/>
</dbReference>
<dbReference type="Gene3D" id="3.30.70.100">
    <property type="match status" value="1"/>
</dbReference>
<evidence type="ECO:0000259" key="16">
    <source>
        <dbReference type="PROSITE" id="PS50846"/>
    </source>
</evidence>
<dbReference type="SUPFAM" id="SSF81653">
    <property type="entry name" value="Calcium ATPase, transduction domain A"/>
    <property type="match status" value="1"/>
</dbReference>
<dbReference type="Pfam" id="PF00702">
    <property type="entry name" value="Hydrolase"/>
    <property type="match status" value="1"/>
</dbReference>
<dbReference type="InterPro" id="IPR023214">
    <property type="entry name" value="HAD_sf"/>
</dbReference>
<dbReference type="Pfam" id="PF00403">
    <property type="entry name" value="HMA"/>
    <property type="match status" value="1"/>
</dbReference>
<keyword evidence="12 14" id="KW-0472">Membrane</keyword>
<dbReference type="GO" id="GO:0043682">
    <property type="term" value="F:P-type divalent copper transporter activity"/>
    <property type="evidence" value="ECO:0007669"/>
    <property type="project" value="TreeGrafter"/>
</dbReference>
<dbReference type="NCBIfam" id="TIGR01494">
    <property type="entry name" value="ATPase_P-type"/>
    <property type="match status" value="1"/>
</dbReference>
<keyword evidence="9" id="KW-1278">Translocase</keyword>
<dbReference type="Proteomes" id="UP000824118">
    <property type="component" value="Unassembled WGS sequence"/>
</dbReference>
<dbReference type="InterPro" id="IPR023299">
    <property type="entry name" value="ATPase_P-typ_cyto_dom_N"/>
</dbReference>
<evidence type="ECO:0000256" key="13">
    <source>
        <dbReference type="ARBA" id="ARBA00049289"/>
    </source>
</evidence>
<gene>
    <name evidence="17" type="ORF">IAD22_03260</name>
</gene>
<keyword evidence="7" id="KW-0187">Copper transport</keyword>
<dbReference type="FunFam" id="2.70.150.10:FF:000002">
    <property type="entry name" value="Copper-transporting ATPase 1, putative"/>
    <property type="match status" value="1"/>
</dbReference>
<keyword evidence="11" id="KW-0186">Copper</keyword>
<dbReference type="GO" id="GO:0005886">
    <property type="term" value="C:plasma membrane"/>
    <property type="evidence" value="ECO:0007669"/>
    <property type="project" value="UniProtKB-SubCell"/>
</dbReference>
<evidence type="ECO:0000256" key="9">
    <source>
        <dbReference type="ARBA" id="ARBA00022967"/>
    </source>
</evidence>
<dbReference type="GO" id="GO:0140581">
    <property type="term" value="F:P-type monovalent copper transporter activity"/>
    <property type="evidence" value="ECO:0007669"/>
    <property type="project" value="UniProtKB-EC"/>
</dbReference>
<keyword evidence="14" id="KW-1003">Cell membrane</keyword>
<comment type="catalytic activity">
    <reaction evidence="13">
        <text>Cu(+)(in) + ATP + H2O = Cu(+)(out) + ADP + phosphate + H(+)</text>
        <dbReference type="Rhea" id="RHEA:25792"/>
        <dbReference type="ChEBI" id="CHEBI:15377"/>
        <dbReference type="ChEBI" id="CHEBI:15378"/>
        <dbReference type="ChEBI" id="CHEBI:30616"/>
        <dbReference type="ChEBI" id="CHEBI:43474"/>
        <dbReference type="ChEBI" id="CHEBI:49552"/>
        <dbReference type="ChEBI" id="CHEBI:456216"/>
        <dbReference type="EC" id="7.2.2.8"/>
    </reaction>
</comment>
<comment type="caution">
    <text evidence="17">The sequence shown here is derived from an EMBL/GenBank/DDBJ whole genome shotgun (WGS) entry which is preliminary data.</text>
</comment>
<feature type="domain" description="HMA" evidence="16">
    <location>
        <begin position="1"/>
        <end position="67"/>
    </location>
</feature>
<dbReference type="InterPro" id="IPR017969">
    <property type="entry name" value="Heavy-metal-associated_CS"/>
</dbReference>
<dbReference type="SUPFAM" id="SSF55008">
    <property type="entry name" value="HMA, heavy metal-associated domain"/>
    <property type="match status" value="1"/>
</dbReference>
<evidence type="ECO:0000256" key="7">
    <source>
        <dbReference type="ARBA" id="ARBA00022796"/>
    </source>
</evidence>
<dbReference type="PROSITE" id="PS01047">
    <property type="entry name" value="HMA_1"/>
    <property type="match status" value="1"/>
</dbReference>
<reference evidence="17" key="1">
    <citation type="submission" date="2020-10" db="EMBL/GenBank/DDBJ databases">
        <authorList>
            <person name="Gilroy R."/>
        </authorList>
    </citation>
    <scope>NUCLEOTIDE SEQUENCE</scope>
    <source>
        <strain evidence="17">ChiGjej1B1-1684</strain>
    </source>
</reference>
<dbReference type="PANTHER" id="PTHR43520:SF8">
    <property type="entry name" value="P-TYPE CU(+) TRANSPORTER"/>
    <property type="match status" value="1"/>
</dbReference>
<dbReference type="InterPro" id="IPR036163">
    <property type="entry name" value="HMA_dom_sf"/>
</dbReference>
<evidence type="ECO:0000313" key="17">
    <source>
        <dbReference type="EMBL" id="HIU50012.1"/>
    </source>
</evidence>
<evidence type="ECO:0000256" key="3">
    <source>
        <dbReference type="ARBA" id="ARBA00012517"/>
    </source>
</evidence>
<evidence type="ECO:0000256" key="4">
    <source>
        <dbReference type="ARBA" id="ARBA00022692"/>
    </source>
</evidence>
<dbReference type="PANTHER" id="PTHR43520">
    <property type="entry name" value="ATP7, ISOFORM B"/>
    <property type="match status" value="1"/>
</dbReference>
<dbReference type="PRINTS" id="PR00941">
    <property type="entry name" value="CDATPASE"/>
</dbReference>
<evidence type="ECO:0000256" key="8">
    <source>
        <dbReference type="ARBA" id="ARBA00022840"/>
    </source>
</evidence>
<feature type="transmembrane region" description="Helical" evidence="14">
    <location>
        <begin position="388"/>
        <end position="409"/>
    </location>
</feature>
<evidence type="ECO:0000256" key="14">
    <source>
        <dbReference type="RuleBase" id="RU362081"/>
    </source>
</evidence>
<dbReference type="InterPro" id="IPR006121">
    <property type="entry name" value="HMA_dom"/>
</dbReference>
<dbReference type="FunFam" id="3.30.70.100:FF:000005">
    <property type="entry name" value="Copper-exporting P-type ATPase A"/>
    <property type="match status" value="1"/>
</dbReference>
<accession>A0A9D1LXX8</accession>
<keyword evidence="8 14" id="KW-0067">ATP-binding</keyword>
<dbReference type="Gene3D" id="2.70.150.10">
    <property type="entry name" value="Calcium-transporting ATPase, cytoplasmic transduction domain A"/>
    <property type="match status" value="1"/>
</dbReference>
<keyword evidence="10 14" id="KW-1133">Transmembrane helix</keyword>
<evidence type="ECO:0000256" key="15">
    <source>
        <dbReference type="SAM" id="MobiDB-lite"/>
    </source>
</evidence>
<dbReference type="SUPFAM" id="SSF81660">
    <property type="entry name" value="Metal cation-transporting ATPase, ATP-binding domain N"/>
    <property type="match status" value="1"/>
</dbReference>
<keyword evidence="7" id="KW-0813">Transport</keyword>
<dbReference type="NCBIfam" id="TIGR01525">
    <property type="entry name" value="ATPase-IB_hvy"/>
    <property type="match status" value="1"/>
</dbReference>
<dbReference type="EMBL" id="DVNG01000043">
    <property type="protein sequence ID" value="HIU50012.1"/>
    <property type="molecule type" value="Genomic_DNA"/>
</dbReference>
<protein>
    <recommendedName>
        <fullName evidence="3">P-type Cu(+) transporter</fullName>
        <ecNumber evidence="3">7.2.2.8</ecNumber>
    </recommendedName>
</protein>
<feature type="transmembrane region" description="Helical" evidence="14">
    <location>
        <begin position="169"/>
        <end position="187"/>
    </location>
</feature>
<dbReference type="AlphaFoldDB" id="A0A9D1LXX8"/>
<reference evidence="17" key="2">
    <citation type="journal article" date="2021" name="PeerJ">
        <title>Extensive microbial diversity within the chicken gut microbiome revealed by metagenomics and culture.</title>
        <authorList>
            <person name="Gilroy R."/>
            <person name="Ravi A."/>
            <person name="Getino M."/>
            <person name="Pursley I."/>
            <person name="Horton D.L."/>
            <person name="Alikhan N.F."/>
            <person name="Baker D."/>
            <person name="Gharbi K."/>
            <person name="Hall N."/>
            <person name="Watson M."/>
            <person name="Adriaenssens E.M."/>
            <person name="Foster-Nyarko E."/>
            <person name="Jarju S."/>
            <person name="Secka A."/>
            <person name="Antonio M."/>
            <person name="Oren A."/>
            <person name="Chaudhuri R.R."/>
            <person name="La Ragione R."/>
            <person name="Hildebrand F."/>
            <person name="Pallen M.J."/>
        </authorList>
    </citation>
    <scope>NUCLEOTIDE SEQUENCE</scope>
    <source>
        <strain evidence="17">ChiGjej1B1-1684</strain>
    </source>
</reference>
<evidence type="ECO:0000256" key="10">
    <source>
        <dbReference type="ARBA" id="ARBA00022989"/>
    </source>
</evidence>
<dbReference type="InterPro" id="IPR018303">
    <property type="entry name" value="ATPase_P-typ_P_site"/>
</dbReference>
<dbReference type="PROSITE" id="PS50846">
    <property type="entry name" value="HMA_2"/>
    <property type="match status" value="1"/>
</dbReference>
<evidence type="ECO:0000256" key="5">
    <source>
        <dbReference type="ARBA" id="ARBA00022723"/>
    </source>
</evidence>
<name>A0A9D1LXX8_9FIRM</name>
<keyword evidence="7" id="KW-0406">Ion transport</keyword>
<dbReference type="EC" id="7.2.2.8" evidence="3"/>
<dbReference type="InterPro" id="IPR001757">
    <property type="entry name" value="P_typ_ATPase"/>
</dbReference>
<dbReference type="GO" id="GO:0016887">
    <property type="term" value="F:ATP hydrolysis activity"/>
    <property type="evidence" value="ECO:0007669"/>
    <property type="project" value="InterPro"/>
</dbReference>
<dbReference type="PROSITE" id="PS00154">
    <property type="entry name" value="ATPASE_E1_E2"/>
    <property type="match status" value="1"/>
</dbReference>
<feature type="transmembrane region" description="Helical" evidence="14">
    <location>
        <begin position="360"/>
        <end position="382"/>
    </location>
</feature>
<evidence type="ECO:0000256" key="1">
    <source>
        <dbReference type="ARBA" id="ARBA00004651"/>
    </source>
</evidence>
<feature type="region of interest" description="Disordered" evidence="15">
    <location>
        <begin position="69"/>
        <end position="88"/>
    </location>
</feature>
<evidence type="ECO:0000256" key="12">
    <source>
        <dbReference type="ARBA" id="ARBA00023136"/>
    </source>
</evidence>
<organism evidence="17 18">
    <name type="scientific">Candidatus Limousia pullorum</name>
    <dbReference type="NCBI Taxonomy" id="2840860"/>
    <lineage>
        <taxon>Bacteria</taxon>
        <taxon>Bacillati</taxon>
        <taxon>Bacillota</taxon>
        <taxon>Clostridia</taxon>
        <taxon>Eubacteriales</taxon>
        <taxon>Oscillospiraceae</taxon>
        <taxon>Oscillospiraceae incertae sedis</taxon>
        <taxon>Candidatus Limousia</taxon>
    </lineage>
</organism>
<dbReference type="InterPro" id="IPR027256">
    <property type="entry name" value="P-typ_ATPase_IB"/>
</dbReference>
<feature type="transmembrane region" description="Helical" evidence="14">
    <location>
        <begin position="129"/>
        <end position="148"/>
    </location>
</feature>
<keyword evidence="4 14" id="KW-0812">Transmembrane</keyword>
<dbReference type="SUPFAM" id="SSF81665">
    <property type="entry name" value="Calcium ATPase, transmembrane domain M"/>
    <property type="match status" value="1"/>
</dbReference>
<proteinExistence type="inferred from homology"/>
<feature type="transmembrane region" description="Helical" evidence="14">
    <location>
        <begin position="98"/>
        <end position="117"/>
    </location>
</feature>
<feature type="transmembrane region" description="Helical" evidence="14">
    <location>
        <begin position="207"/>
        <end position="226"/>
    </location>
</feature>
<dbReference type="InterPro" id="IPR059000">
    <property type="entry name" value="ATPase_P-type_domA"/>
</dbReference>
<comment type="subcellular location">
    <subcellularLocation>
        <location evidence="1">Cell membrane</location>
        <topology evidence="1">Multi-pass membrane protein</topology>
    </subcellularLocation>
</comment>
<dbReference type="Gene3D" id="3.40.50.1000">
    <property type="entry name" value="HAD superfamily/HAD-like"/>
    <property type="match status" value="1"/>
</dbReference>
<dbReference type="InterPro" id="IPR008250">
    <property type="entry name" value="ATPase_P-typ_transduc_dom_A_sf"/>
</dbReference>
<comment type="similarity">
    <text evidence="2 14">Belongs to the cation transport ATPase (P-type) (TC 3.A.3) family. Type IB subfamily.</text>
</comment>
<dbReference type="Pfam" id="PF00122">
    <property type="entry name" value="E1-E2_ATPase"/>
    <property type="match status" value="1"/>
</dbReference>
<evidence type="ECO:0000313" key="18">
    <source>
        <dbReference type="Proteomes" id="UP000824118"/>
    </source>
</evidence>
<dbReference type="Gene3D" id="3.40.1110.10">
    <property type="entry name" value="Calcium-transporting ATPase, cytoplasmic domain N"/>
    <property type="match status" value="1"/>
</dbReference>
<evidence type="ECO:0000256" key="11">
    <source>
        <dbReference type="ARBA" id="ARBA00023008"/>
    </source>
</evidence>
<feature type="non-terminal residue" evidence="17">
    <location>
        <position position="540"/>
    </location>
</feature>